<feature type="compositionally biased region" description="Low complexity" evidence="10">
    <location>
        <begin position="350"/>
        <end position="365"/>
    </location>
</feature>
<evidence type="ECO:0000313" key="12">
    <source>
        <dbReference type="EMBL" id="KAF7726089.1"/>
    </source>
</evidence>
<reference evidence="12" key="1">
    <citation type="submission" date="2020-01" db="EMBL/GenBank/DDBJ databases">
        <title>Genome Sequencing of Three Apophysomyces-Like Fungal Strains Confirms a Novel Fungal Genus in the Mucoromycota with divergent Burkholderia-like Endosymbiotic Bacteria.</title>
        <authorList>
            <person name="Stajich J.E."/>
            <person name="Macias A.M."/>
            <person name="Carter-House D."/>
            <person name="Lovett B."/>
            <person name="Kasson L.R."/>
            <person name="Berry K."/>
            <person name="Grigoriev I."/>
            <person name="Chang Y."/>
            <person name="Spatafora J."/>
            <person name="Kasson M.T."/>
        </authorList>
    </citation>
    <scope>NUCLEOTIDE SEQUENCE</scope>
    <source>
        <strain evidence="12">NRRL A-21654</strain>
    </source>
</reference>
<organism evidence="12 13">
    <name type="scientific">Apophysomyces ossiformis</name>
    <dbReference type="NCBI Taxonomy" id="679940"/>
    <lineage>
        <taxon>Eukaryota</taxon>
        <taxon>Fungi</taxon>
        <taxon>Fungi incertae sedis</taxon>
        <taxon>Mucoromycota</taxon>
        <taxon>Mucoromycotina</taxon>
        <taxon>Mucoromycetes</taxon>
        <taxon>Mucorales</taxon>
        <taxon>Mucorineae</taxon>
        <taxon>Mucoraceae</taxon>
        <taxon>Apophysomyces</taxon>
    </lineage>
</organism>
<dbReference type="OrthoDB" id="205099at2759"/>
<feature type="region of interest" description="Disordered" evidence="10">
    <location>
        <begin position="340"/>
        <end position="372"/>
    </location>
</feature>
<evidence type="ECO:0000313" key="13">
    <source>
        <dbReference type="Proteomes" id="UP000605846"/>
    </source>
</evidence>
<evidence type="ECO:0000256" key="6">
    <source>
        <dbReference type="ARBA" id="ARBA00023163"/>
    </source>
</evidence>
<feature type="region of interest" description="Disordered" evidence="10">
    <location>
        <begin position="860"/>
        <end position="883"/>
    </location>
</feature>
<keyword evidence="13" id="KW-1185">Reference proteome</keyword>
<comment type="similarity">
    <text evidence="2 9">Belongs to the Mediator complex subunit 14 family.</text>
</comment>
<evidence type="ECO:0000256" key="4">
    <source>
        <dbReference type="ARBA" id="ARBA00023015"/>
    </source>
</evidence>
<name>A0A8H7ET74_9FUNG</name>
<dbReference type="GO" id="GO:0003712">
    <property type="term" value="F:transcription coregulator activity"/>
    <property type="evidence" value="ECO:0007669"/>
    <property type="project" value="UniProtKB-UniRule"/>
</dbReference>
<evidence type="ECO:0000256" key="9">
    <source>
        <dbReference type="RuleBase" id="RU365082"/>
    </source>
</evidence>
<dbReference type="PANTHER" id="PTHR12809:SF2">
    <property type="entry name" value="MEDIATOR OF RNA POLYMERASE II TRANSCRIPTION SUBUNIT 14"/>
    <property type="match status" value="1"/>
</dbReference>
<evidence type="ECO:0000256" key="1">
    <source>
        <dbReference type="ARBA" id="ARBA00004123"/>
    </source>
</evidence>
<keyword evidence="7 9" id="KW-0539">Nucleus</keyword>
<dbReference type="InterPro" id="IPR013947">
    <property type="entry name" value="Mediator_Med14"/>
</dbReference>
<evidence type="ECO:0000256" key="7">
    <source>
        <dbReference type="ARBA" id="ARBA00023242"/>
    </source>
</evidence>
<dbReference type="EMBL" id="JABAYA010000084">
    <property type="protein sequence ID" value="KAF7726089.1"/>
    <property type="molecule type" value="Genomic_DNA"/>
</dbReference>
<comment type="function">
    <text evidence="9">Component of the Mediator complex, a coactivator involved in the regulated transcription of nearly all RNA polymerase II-dependent genes. Mediator functions as a bridge to convey information from gene-specific regulatory proteins to the basal RNA polymerase II transcription machinery. Mediator is recruited to promoters by direct interactions with regulatory proteins and serves as a scaffold for the assembly of a functional preinitiation complex with RNA polymerase II and the general transcription factors.</text>
</comment>
<sequence length="1123" mass="128590">MQPISQTEQPDNGTTEINGHVIQQHEFNGQKASMLMQKQQQETQNGEHEVSGEEKIVLPVEMASMVSLRSLVGKMIYKSYADLMTLTDTLPSMSDVERKRQILNYATFARKQFMKLLVLVKWAENAKDIQMSQVGFLLIKYCSIILLFGRLTCAIQNIMAFLANQNKIFQDTVDYLHKIHIELPAARVRDFDILTAVDVLSTGTYQRMPTKIQVLVLCLEIHHVINCVVTQDMIPSSPLTDQEVLDAFRKMNDVIRMRMLTSEVLPSPMKNYRIESGRIFFSVENEFNISLTLTGPSHDRRWWIVSLDVLVESTASGSISDVHVSLNEMQRQHLRMNAQKQLMPPPSPADQQQQGQLLNGGTQDNSESNGYPQKAKGPNLFFPLIDLYDYLHFFCLKMQLEIIYMQAMMLTRTKWVEQLTVQMDSTRTKLVLTYWGGGSSTAHWADPHVGREIKAVKGTGNDNDSVQSRSTMIEIFISDEDERRQGSLSPQANVAITVRDELKGLIQKAGIGASITLNDLSESDKVKVAAALKYPKRCVDVTWGGSRELYTSENLLNPSDLNVERLLLHTTRYHGESIICKFREILYSQENFLEEHGLYLEKVDLEDTISKQKLDRVLSNEGSENSQQPSLTIQYRHQRRITVSLDSRTGRVKVRELGNGTGEGDVKLRGLEERLNNDPKHIARHLLWLRSEVVIREIVSLAKQLSLQPYHPSQMNLQTDDITRLFGDLILAQNASQAFDQQLAQRQRLGARKGAVSDPITAANKSTYPSHCIFLQFSQFEDWYFVVAIVKNEFQFWLCCLNKTYEQHGLHQAITDLIHVDYTQVWKEQFTFKDNDLDIDGDDYHAKKRRHSGNNGLKQNQEIEQESIPKRRKTINGIENRNISATNTERTDNLSVNLRFMAKLDSLCRAYITNKKIEHQLRRYKGILKCRTRPFLKSLSAAEAQVMHHPAASRLEVLCIAQRDILRICAYHRADDTESSTGNARGKATETIPWVERILPHMNNEVVMRASGWWSCGPSECYVIIQDKFDCKNISLSDCEINDHISLDKSTNVLSFGYADIDTCVEQFLADWEQTFMMVNLARQVCSKWFRKYKDGLKFEPFNMKELSFTYAKVTAHLTFTGY</sequence>
<evidence type="ECO:0000256" key="8">
    <source>
        <dbReference type="ARBA" id="ARBA00032007"/>
    </source>
</evidence>
<protein>
    <recommendedName>
        <fullName evidence="3 9">Mediator of RNA polymerase II transcription subunit 14</fullName>
    </recommendedName>
    <alternativeName>
        <fullName evidence="8 9">Mediator complex subunit 14</fullName>
    </alternativeName>
</protein>
<proteinExistence type="inferred from homology"/>
<dbReference type="PANTHER" id="PTHR12809">
    <property type="entry name" value="MEDIATOR COMPLEX SUBUNIT"/>
    <property type="match status" value="1"/>
</dbReference>
<keyword evidence="5 9" id="KW-0010">Activator</keyword>
<dbReference type="Pfam" id="PF08638">
    <property type="entry name" value="Med14"/>
    <property type="match status" value="2"/>
</dbReference>
<dbReference type="GO" id="GO:0006357">
    <property type="term" value="P:regulation of transcription by RNA polymerase II"/>
    <property type="evidence" value="ECO:0007669"/>
    <property type="project" value="InterPro"/>
</dbReference>
<keyword evidence="6 9" id="KW-0804">Transcription</keyword>
<comment type="caution">
    <text evidence="12">The sequence shown here is derived from an EMBL/GenBank/DDBJ whole genome shotgun (WGS) entry which is preliminary data.</text>
</comment>
<accession>A0A8H7ET74</accession>
<dbReference type="InterPro" id="IPR055122">
    <property type="entry name" value="Med14_N"/>
</dbReference>
<keyword evidence="4 9" id="KW-0805">Transcription regulation</keyword>
<feature type="domain" description="Mediator complex subunit MED14 N-terminal" evidence="11">
    <location>
        <begin position="66"/>
        <end position="131"/>
    </location>
</feature>
<evidence type="ECO:0000256" key="10">
    <source>
        <dbReference type="SAM" id="MobiDB-lite"/>
    </source>
</evidence>
<dbReference type="Proteomes" id="UP000605846">
    <property type="component" value="Unassembled WGS sequence"/>
</dbReference>
<evidence type="ECO:0000256" key="3">
    <source>
        <dbReference type="ARBA" id="ARBA00019619"/>
    </source>
</evidence>
<comment type="subcellular location">
    <subcellularLocation>
        <location evidence="1 9">Nucleus</location>
    </subcellularLocation>
</comment>
<gene>
    <name evidence="12" type="primary">RGR1</name>
    <name evidence="12" type="ORF">EC973_009063</name>
</gene>
<dbReference type="GO" id="GO:0070847">
    <property type="term" value="C:core mediator complex"/>
    <property type="evidence" value="ECO:0007669"/>
    <property type="project" value="TreeGrafter"/>
</dbReference>
<dbReference type="AlphaFoldDB" id="A0A8H7ET74"/>
<comment type="subunit">
    <text evidence="9">Component of the Mediator complex.</text>
</comment>
<evidence type="ECO:0000256" key="5">
    <source>
        <dbReference type="ARBA" id="ARBA00023159"/>
    </source>
</evidence>
<evidence type="ECO:0000259" key="11">
    <source>
        <dbReference type="Pfam" id="PF08638"/>
    </source>
</evidence>
<evidence type="ECO:0000256" key="2">
    <source>
        <dbReference type="ARBA" id="ARBA00007813"/>
    </source>
</evidence>
<dbReference type="GO" id="GO:0016592">
    <property type="term" value="C:mediator complex"/>
    <property type="evidence" value="ECO:0007669"/>
    <property type="project" value="UniProtKB-UniRule"/>
</dbReference>
<feature type="domain" description="Mediator complex subunit MED14 N-terminal" evidence="11">
    <location>
        <begin position="155"/>
        <end position="294"/>
    </location>
</feature>